<keyword evidence="4" id="KW-0520">NAD</keyword>
<evidence type="ECO:0000256" key="3">
    <source>
        <dbReference type="ARBA" id="ARBA00022723"/>
    </source>
</evidence>
<protein>
    <submittedName>
        <fullName evidence="9">3-dehydroquinate synthase</fullName>
    </submittedName>
</protein>
<dbReference type="CDD" id="cd08195">
    <property type="entry name" value="DHQS"/>
    <property type="match status" value="1"/>
</dbReference>
<reference evidence="9 10" key="1">
    <citation type="submission" date="2018-11" db="EMBL/GenBank/DDBJ databases">
        <title>Complete genome sequence of Leptospira kmetyi isolate LS 001/16 from soil sample associated with a leptospirosis patient in Kelantan.</title>
        <authorList>
            <person name="Muhammad Yusoff F."/>
            <person name="Muhammad Yusoff S."/>
            <person name="Ahmad M.N."/>
            <person name="Yusof N.Y."/>
            <person name="Aziah I."/>
        </authorList>
    </citation>
    <scope>NUCLEOTIDE SEQUENCE [LARGE SCALE GENOMIC DNA]</scope>
    <source>
        <strain evidence="9 10">LS 001/16</strain>
    </source>
</reference>
<dbReference type="GO" id="GO:0003856">
    <property type="term" value="F:3-dehydroquinate synthase activity"/>
    <property type="evidence" value="ECO:0007669"/>
    <property type="project" value="TreeGrafter"/>
</dbReference>
<dbReference type="Gene3D" id="1.20.1090.10">
    <property type="entry name" value="Dehydroquinate synthase-like - alpha domain"/>
    <property type="match status" value="1"/>
</dbReference>
<evidence type="ECO:0000313" key="10">
    <source>
        <dbReference type="Proteomes" id="UP000276407"/>
    </source>
</evidence>
<dbReference type="InterPro" id="IPR030957">
    <property type="entry name" value="Put_AroB"/>
</dbReference>
<organism evidence="9 10">
    <name type="scientific">Leptospira kmetyi</name>
    <dbReference type="NCBI Taxonomy" id="408139"/>
    <lineage>
        <taxon>Bacteria</taxon>
        <taxon>Pseudomonadati</taxon>
        <taxon>Spirochaetota</taxon>
        <taxon>Spirochaetia</taxon>
        <taxon>Leptospirales</taxon>
        <taxon>Leptospiraceae</taxon>
        <taxon>Leptospira</taxon>
    </lineage>
</organism>
<evidence type="ECO:0000256" key="4">
    <source>
        <dbReference type="ARBA" id="ARBA00023027"/>
    </source>
</evidence>
<gene>
    <name evidence="9" type="ORF">EFP84_18030</name>
</gene>
<dbReference type="InterPro" id="IPR056179">
    <property type="entry name" value="DHQS_C"/>
</dbReference>
<evidence type="ECO:0000256" key="5">
    <source>
        <dbReference type="ARBA" id="ARBA00023239"/>
    </source>
</evidence>
<accession>A0AAD0UW38</accession>
<dbReference type="Proteomes" id="UP000276407">
    <property type="component" value="Chromosome 1"/>
</dbReference>
<dbReference type="PIRSF" id="PIRSF001455">
    <property type="entry name" value="DHQ_synth"/>
    <property type="match status" value="1"/>
</dbReference>
<dbReference type="KEGG" id="lkm:EFP84_18030"/>
<name>A0AAD0UW38_9LEPT</name>
<keyword evidence="5" id="KW-0456">Lyase</keyword>
<evidence type="ECO:0000256" key="2">
    <source>
        <dbReference type="ARBA" id="ARBA00001941"/>
    </source>
</evidence>
<dbReference type="GO" id="GO:0046872">
    <property type="term" value="F:metal ion binding"/>
    <property type="evidence" value="ECO:0007669"/>
    <property type="project" value="UniProtKB-KW"/>
</dbReference>
<evidence type="ECO:0000256" key="6">
    <source>
        <dbReference type="ARBA" id="ARBA00023285"/>
    </source>
</evidence>
<dbReference type="EMBL" id="CP033614">
    <property type="protein sequence ID" value="AYV57222.1"/>
    <property type="molecule type" value="Genomic_DNA"/>
</dbReference>
<dbReference type="RefSeq" id="WP_123180204.1">
    <property type="nucleotide sequence ID" value="NZ_CP033614.1"/>
</dbReference>
<keyword evidence="3" id="KW-0479">Metal-binding</keyword>
<comment type="cofactor">
    <cofactor evidence="1">
        <name>NAD(+)</name>
        <dbReference type="ChEBI" id="CHEBI:57540"/>
    </cofactor>
</comment>
<comment type="cofactor">
    <cofactor evidence="2">
        <name>Co(2+)</name>
        <dbReference type="ChEBI" id="CHEBI:48828"/>
    </cofactor>
</comment>
<keyword evidence="6" id="KW-0170">Cobalt</keyword>
<dbReference type="SUPFAM" id="SSF56796">
    <property type="entry name" value="Dehydroquinate synthase-like"/>
    <property type="match status" value="1"/>
</dbReference>
<sequence length="356" mass="39757">MSEKIKIQSHKGQYSVLFNDNLLSELSGFLNKESHFLIDSNIARLYKTELGPILSSPNTILIDAKEENKTLEKIIPVIEQLVSNSVRRDHTLVAIGGGIIQDITCFISSVLLRGVAWKFIPTTLLAQADSCIGSKSSINLSSTKNILGTFNPPNEIYICTKFLDTLEKKDIYSGIGEIIKVHAIDGASSFDALTNDYDGLFNDKILLQKYILAALMIKKRYIEEDEFDRGIRNIFNYGHSFGHAIESATNYAIPHGIAVTMGMDMANFIAAKRQMLPENQYLRMNPILRKNYSQFSNTEISVDKVIAALKKDKKNTTTMLGLIFPIGESSSIERVQVPADSIFQTQCEQFLQGIKS</sequence>
<dbReference type="NCBIfam" id="TIGR04425">
    <property type="entry name" value="P_lya_rel_AroB"/>
    <property type="match status" value="1"/>
</dbReference>
<feature type="domain" description="3-dehydroquinate synthase N-terminal" evidence="7">
    <location>
        <begin position="60"/>
        <end position="171"/>
    </location>
</feature>
<dbReference type="PANTHER" id="PTHR43622:SF1">
    <property type="entry name" value="3-DEHYDROQUINATE SYNTHASE"/>
    <property type="match status" value="1"/>
</dbReference>
<dbReference type="InterPro" id="IPR050071">
    <property type="entry name" value="Dehydroquinate_synthase"/>
</dbReference>
<evidence type="ECO:0000256" key="1">
    <source>
        <dbReference type="ARBA" id="ARBA00001911"/>
    </source>
</evidence>
<dbReference type="Gene3D" id="3.40.50.1970">
    <property type="match status" value="1"/>
</dbReference>
<dbReference type="Pfam" id="PF01761">
    <property type="entry name" value="DHQ_synthase"/>
    <property type="match status" value="1"/>
</dbReference>
<dbReference type="GO" id="GO:0009073">
    <property type="term" value="P:aromatic amino acid family biosynthetic process"/>
    <property type="evidence" value="ECO:0007669"/>
    <property type="project" value="InterPro"/>
</dbReference>
<dbReference type="InterPro" id="IPR030963">
    <property type="entry name" value="DHQ_synth_fam"/>
</dbReference>
<dbReference type="AlphaFoldDB" id="A0AAD0UW38"/>
<evidence type="ECO:0000313" key="9">
    <source>
        <dbReference type="EMBL" id="AYV57222.1"/>
    </source>
</evidence>
<dbReference type="Pfam" id="PF24621">
    <property type="entry name" value="DHQS_C"/>
    <property type="match status" value="1"/>
</dbReference>
<dbReference type="InterPro" id="IPR030960">
    <property type="entry name" value="DHQS/DOIS_N"/>
</dbReference>
<feature type="domain" description="3-dehydroquinate synthase C-terminal" evidence="8">
    <location>
        <begin position="174"/>
        <end position="315"/>
    </location>
</feature>
<evidence type="ECO:0000259" key="7">
    <source>
        <dbReference type="Pfam" id="PF01761"/>
    </source>
</evidence>
<proteinExistence type="predicted"/>
<dbReference type="PANTHER" id="PTHR43622">
    <property type="entry name" value="3-DEHYDROQUINATE SYNTHASE"/>
    <property type="match status" value="1"/>
</dbReference>
<evidence type="ECO:0000259" key="8">
    <source>
        <dbReference type="Pfam" id="PF24621"/>
    </source>
</evidence>